<name>A0A6L7GBX6_9RHOB</name>
<dbReference type="Pfam" id="PF25954">
    <property type="entry name" value="Beta-barrel_RND_2"/>
    <property type="match status" value="1"/>
</dbReference>
<keyword evidence="6" id="KW-1185">Reference proteome</keyword>
<gene>
    <name evidence="5" type="ORF">GR170_20850</name>
</gene>
<dbReference type="SUPFAM" id="SSF111369">
    <property type="entry name" value="HlyD-like secretion proteins"/>
    <property type="match status" value="1"/>
</dbReference>
<evidence type="ECO:0000313" key="6">
    <source>
        <dbReference type="Proteomes" id="UP000477911"/>
    </source>
</evidence>
<feature type="region of interest" description="Disordered" evidence="3">
    <location>
        <begin position="353"/>
        <end position="372"/>
    </location>
</feature>
<reference evidence="5 6" key="1">
    <citation type="submission" date="2019-12" db="EMBL/GenBank/DDBJ databases">
        <authorList>
            <person name="Li M."/>
        </authorList>
    </citation>
    <scope>NUCLEOTIDE SEQUENCE [LARGE SCALE GENOMIC DNA]</scope>
    <source>
        <strain evidence="5 6">GBMRC 2024</strain>
    </source>
</reference>
<dbReference type="Gene3D" id="1.10.287.470">
    <property type="entry name" value="Helix hairpin bin"/>
    <property type="match status" value="1"/>
</dbReference>
<evidence type="ECO:0000256" key="2">
    <source>
        <dbReference type="SAM" id="Coils"/>
    </source>
</evidence>
<sequence length="372" mass="38025">MTQASDIPTGSRSATSLEARLRSLAIDRDAPQGAPVRRSGWLWAGLVLCCGGAAVLALPELRQTLSAGPAAPAETPAVAAPALALPVQAPPAATVPAIVGSGRVVAPRSVIVQPAVGGTVLSVAVQPGARVRQGQVLLRLDDASAQLSLRLAQAAARQARAEEALARAKLSAAQGPLTRYEALAARGAGTQADLEDARAEVAEMQRALEVAQREADSADLEVDQARDTLARYTVRAPFDAIVTALPAAPGMVLPAGSSGGALDDGLMTLVDARHRFVDVDVAERSIAGISPGMTAHLSLDALPERSIAARVTAIAPIASPEKGTVTVRVEPVGDAGTDMPLLRPGMTARVSFDAAPTASDLESSAPDTTWSN</sequence>
<dbReference type="PANTHER" id="PTHR30469:SF15">
    <property type="entry name" value="HLYD FAMILY OF SECRETION PROTEINS"/>
    <property type="match status" value="1"/>
</dbReference>
<dbReference type="RefSeq" id="WP_160896418.1">
    <property type="nucleotide sequence ID" value="NZ_WUMU01000026.1"/>
</dbReference>
<dbReference type="Gene3D" id="2.40.50.100">
    <property type="match status" value="1"/>
</dbReference>
<dbReference type="GO" id="GO:1990281">
    <property type="term" value="C:efflux pump complex"/>
    <property type="evidence" value="ECO:0007669"/>
    <property type="project" value="TreeGrafter"/>
</dbReference>
<protein>
    <submittedName>
        <fullName evidence="5">Efflux RND transporter periplasmic adaptor subunit</fullName>
    </submittedName>
</protein>
<evidence type="ECO:0000256" key="1">
    <source>
        <dbReference type="ARBA" id="ARBA00009477"/>
    </source>
</evidence>
<comment type="similarity">
    <text evidence="1">Belongs to the membrane fusion protein (MFP) (TC 8.A.1) family.</text>
</comment>
<feature type="coiled-coil region" evidence="2">
    <location>
        <begin position="151"/>
        <end position="228"/>
    </location>
</feature>
<feature type="compositionally biased region" description="Polar residues" evidence="3">
    <location>
        <begin position="360"/>
        <end position="372"/>
    </location>
</feature>
<dbReference type="PANTHER" id="PTHR30469">
    <property type="entry name" value="MULTIDRUG RESISTANCE PROTEIN MDTA"/>
    <property type="match status" value="1"/>
</dbReference>
<keyword evidence="2" id="KW-0175">Coiled coil</keyword>
<dbReference type="GO" id="GO:0015562">
    <property type="term" value="F:efflux transmembrane transporter activity"/>
    <property type="evidence" value="ECO:0007669"/>
    <property type="project" value="TreeGrafter"/>
</dbReference>
<dbReference type="InterPro" id="IPR006143">
    <property type="entry name" value="RND_pump_MFP"/>
</dbReference>
<dbReference type="InterPro" id="IPR058792">
    <property type="entry name" value="Beta-barrel_RND_2"/>
</dbReference>
<dbReference type="Proteomes" id="UP000477911">
    <property type="component" value="Unassembled WGS sequence"/>
</dbReference>
<proteinExistence type="inferred from homology"/>
<dbReference type="AlphaFoldDB" id="A0A6L7GBX6"/>
<feature type="domain" description="CusB-like beta-barrel" evidence="4">
    <location>
        <begin position="277"/>
        <end position="354"/>
    </location>
</feature>
<accession>A0A6L7GBX6</accession>
<evidence type="ECO:0000259" key="4">
    <source>
        <dbReference type="Pfam" id="PF25954"/>
    </source>
</evidence>
<organism evidence="5 6">
    <name type="scientific">Pseudooceanicola albus</name>
    <dbReference type="NCBI Taxonomy" id="2692189"/>
    <lineage>
        <taxon>Bacteria</taxon>
        <taxon>Pseudomonadati</taxon>
        <taxon>Pseudomonadota</taxon>
        <taxon>Alphaproteobacteria</taxon>
        <taxon>Rhodobacterales</taxon>
        <taxon>Paracoccaceae</taxon>
        <taxon>Pseudooceanicola</taxon>
    </lineage>
</organism>
<comment type="caution">
    <text evidence="5">The sequence shown here is derived from an EMBL/GenBank/DDBJ whole genome shotgun (WGS) entry which is preliminary data.</text>
</comment>
<evidence type="ECO:0000256" key="3">
    <source>
        <dbReference type="SAM" id="MobiDB-lite"/>
    </source>
</evidence>
<dbReference type="Gene3D" id="2.40.30.170">
    <property type="match status" value="1"/>
</dbReference>
<dbReference type="NCBIfam" id="TIGR01730">
    <property type="entry name" value="RND_mfp"/>
    <property type="match status" value="1"/>
</dbReference>
<evidence type="ECO:0000313" key="5">
    <source>
        <dbReference type="EMBL" id="MXN20293.1"/>
    </source>
</evidence>
<dbReference type="EMBL" id="WUMU01000026">
    <property type="protein sequence ID" value="MXN20293.1"/>
    <property type="molecule type" value="Genomic_DNA"/>
</dbReference>